<keyword evidence="3" id="KW-1185">Reference proteome</keyword>
<evidence type="ECO:0000313" key="3">
    <source>
        <dbReference type="Proteomes" id="UP001566132"/>
    </source>
</evidence>
<name>A0ABD1EFJ0_HYPHA</name>
<gene>
    <name evidence="2" type="ORF">ABEB36_011469</name>
</gene>
<dbReference type="EMBL" id="JBDJPC010000008">
    <property type="protein sequence ID" value="KAL1493409.1"/>
    <property type="molecule type" value="Genomic_DNA"/>
</dbReference>
<evidence type="ECO:0000313" key="2">
    <source>
        <dbReference type="EMBL" id="KAL1493409.1"/>
    </source>
</evidence>
<evidence type="ECO:0008006" key="4">
    <source>
        <dbReference type="Google" id="ProtNLM"/>
    </source>
</evidence>
<dbReference type="Proteomes" id="UP001566132">
    <property type="component" value="Unassembled WGS sequence"/>
</dbReference>
<accession>A0ABD1EFJ0</accession>
<proteinExistence type="predicted"/>
<sequence>MLKNQASKRVQRARSELSHRRTSMDSLKTQFRTRFLEKLRTTRSKSADRLRQIVENYENDNEGASLEALRSVLLTEQEDIDNTDNFEILKEIEEELRHVSLQYEADVYEQEKNKETEDAVERLMEKCHICQNFAMGNICPKCTAEITSEFI</sequence>
<protein>
    <recommendedName>
        <fullName evidence="4">RPA-interacting protein</fullName>
    </recommendedName>
</protein>
<evidence type="ECO:0000256" key="1">
    <source>
        <dbReference type="SAM" id="MobiDB-lite"/>
    </source>
</evidence>
<organism evidence="2 3">
    <name type="scientific">Hypothenemus hampei</name>
    <name type="common">Coffee berry borer</name>
    <dbReference type="NCBI Taxonomy" id="57062"/>
    <lineage>
        <taxon>Eukaryota</taxon>
        <taxon>Metazoa</taxon>
        <taxon>Ecdysozoa</taxon>
        <taxon>Arthropoda</taxon>
        <taxon>Hexapoda</taxon>
        <taxon>Insecta</taxon>
        <taxon>Pterygota</taxon>
        <taxon>Neoptera</taxon>
        <taxon>Endopterygota</taxon>
        <taxon>Coleoptera</taxon>
        <taxon>Polyphaga</taxon>
        <taxon>Cucujiformia</taxon>
        <taxon>Curculionidae</taxon>
        <taxon>Scolytinae</taxon>
        <taxon>Hypothenemus</taxon>
    </lineage>
</organism>
<feature type="compositionally biased region" description="Basic and acidic residues" evidence="1">
    <location>
        <begin position="13"/>
        <end position="23"/>
    </location>
</feature>
<comment type="caution">
    <text evidence="2">The sequence shown here is derived from an EMBL/GenBank/DDBJ whole genome shotgun (WGS) entry which is preliminary data.</text>
</comment>
<feature type="region of interest" description="Disordered" evidence="1">
    <location>
        <begin position="1"/>
        <end position="23"/>
    </location>
</feature>
<reference evidence="2 3" key="1">
    <citation type="submission" date="2024-05" db="EMBL/GenBank/DDBJ databases">
        <title>Genetic variation in Jamaican populations of the coffee berry borer (Hypothenemus hampei).</title>
        <authorList>
            <person name="Errbii M."/>
            <person name="Myrie A."/>
        </authorList>
    </citation>
    <scope>NUCLEOTIDE SEQUENCE [LARGE SCALE GENOMIC DNA]</scope>
    <source>
        <strain evidence="2">JA-Hopewell-2020-01-JO</strain>
        <tissue evidence="2">Whole body</tissue>
    </source>
</reference>
<dbReference type="AlphaFoldDB" id="A0ABD1EFJ0"/>